<evidence type="ECO:0000313" key="2">
    <source>
        <dbReference type="EMBL" id="HIT58685.1"/>
    </source>
</evidence>
<dbReference type="EMBL" id="DVLL01000013">
    <property type="protein sequence ID" value="HIT58685.1"/>
    <property type="molecule type" value="Genomic_DNA"/>
</dbReference>
<feature type="signal peptide" evidence="1">
    <location>
        <begin position="1"/>
        <end position="20"/>
    </location>
</feature>
<accession>A0A9D1KJY7</accession>
<evidence type="ECO:0008006" key="4">
    <source>
        <dbReference type="Google" id="ProtNLM"/>
    </source>
</evidence>
<dbReference type="PROSITE" id="PS51257">
    <property type="entry name" value="PROKAR_LIPOPROTEIN"/>
    <property type="match status" value="1"/>
</dbReference>
<protein>
    <recommendedName>
        <fullName evidence="4">Lipoprotein</fullName>
    </recommendedName>
</protein>
<reference evidence="2" key="1">
    <citation type="submission" date="2020-10" db="EMBL/GenBank/DDBJ databases">
        <authorList>
            <person name="Gilroy R."/>
        </authorList>
    </citation>
    <scope>NUCLEOTIDE SEQUENCE</scope>
    <source>
        <strain evidence="2">CHK33-4379</strain>
    </source>
</reference>
<evidence type="ECO:0000256" key="1">
    <source>
        <dbReference type="SAM" id="SignalP"/>
    </source>
</evidence>
<comment type="caution">
    <text evidence="2">The sequence shown here is derived from an EMBL/GenBank/DDBJ whole genome shotgun (WGS) entry which is preliminary data.</text>
</comment>
<gene>
    <name evidence="2" type="ORF">IAC39_03085</name>
</gene>
<feature type="chain" id="PRO_5038646647" description="Lipoprotein" evidence="1">
    <location>
        <begin position="21"/>
        <end position="48"/>
    </location>
</feature>
<reference evidence="2" key="2">
    <citation type="journal article" date="2021" name="PeerJ">
        <title>Extensive microbial diversity within the chicken gut microbiome revealed by metagenomics and culture.</title>
        <authorList>
            <person name="Gilroy R."/>
            <person name="Ravi A."/>
            <person name="Getino M."/>
            <person name="Pursley I."/>
            <person name="Horton D.L."/>
            <person name="Alikhan N.F."/>
            <person name="Baker D."/>
            <person name="Gharbi K."/>
            <person name="Hall N."/>
            <person name="Watson M."/>
            <person name="Adriaenssens E.M."/>
            <person name="Foster-Nyarko E."/>
            <person name="Jarju S."/>
            <person name="Secka A."/>
            <person name="Antonio M."/>
            <person name="Oren A."/>
            <person name="Chaudhuri R.R."/>
            <person name="La Ragione R."/>
            <person name="Hildebrand F."/>
            <person name="Pallen M.J."/>
        </authorList>
    </citation>
    <scope>NUCLEOTIDE SEQUENCE</scope>
    <source>
        <strain evidence="2">CHK33-4379</strain>
    </source>
</reference>
<dbReference type="Proteomes" id="UP000824136">
    <property type="component" value="Unassembled WGS sequence"/>
</dbReference>
<organism evidence="2 3">
    <name type="scientific">Candidatus Faeciplasma pullistercoris</name>
    <dbReference type="NCBI Taxonomy" id="2840800"/>
    <lineage>
        <taxon>Bacteria</taxon>
        <taxon>Bacillati</taxon>
        <taxon>Bacillota</taxon>
        <taxon>Clostridia</taxon>
        <taxon>Eubacteriales</taxon>
        <taxon>Oscillospiraceae</taxon>
        <taxon>Oscillospiraceae incertae sedis</taxon>
        <taxon>Candidatus Faeciplasma</taxon>
    </lineage>
</organism>
<keyword evidence="1" id="KW-0732">Signal</keyword>
<sequence length="48" mass="4885">MKRLFILLISFVLLASCAKADTADADLLAGCTIATSGIISTVAKAASK</sequence>
<name>A0A9D1KJY7_9FIRM</name>
<evidence type="ECO:0000313" key="3">
    <source>
        <dbReference type="Proteomes" id="UP000824136"/>
    </source>
</evidence>
<proteinExistence type="predicted"/>
<dbReference type="AlphaFoldDB" id="A0A9D1KJY7"/>